<evidence type="ECO:0000313" key="2">
    <source>
        <dbReference type="Proteomes" id="UP001058120"/>
    </source>
</evidence>
<dbReference type="SUPFAM" id="SSF47598">
    <property type="entry name" value="Ribbon-helix-helix"/>
    <property type="match status" value="1"/>
</dbReference>
<organism evidence="1 2">
    <name type="scientific">Taurinivorans muris</name>
    <dbReference type="NCBI Taxonomy" id="2787751"/>
    <lineage>
        <taxon>Bacteria</taxon>
        <taxon>Pseudomonadati</taxon>
        <taxon>Thermodesulfobacteriota</taxon>
        <taxon>Desulfovibrionia</taxon>
        <taxon>Desulfovibrionales</taxon>
        <taxon>Desulfovibrionaceae</taxon>
        <taxon>Taurinivorans</taxon>
    </lineage>
</organism>
<gene>
    <name evidence="1" type="ORF">JBF11_08615</name>
</gene>
<dbReference type="RefSeq" id="WP_334315079.1">
    <property type="nucleotide sequence ID" value="NZ_CP065938.1"/>
</dbReference>
<name>A0ABY5Y1V2_9BACT</name>
<dbReference type="Proteomes" id="UP001058120">
    <property type="component" value="Chromosome"/>
</dbReference>
<evidence type="ECO:0008006" key="3">
    <source>
        <dbReference type="Google" id="ProtNLM"/>
    </source>
</evidence>
<keyword evidence="2" id="KW-1185">Reference proteome</keyword>
<reference evidence="1" key="1">
    <citation type="submission" date="2020-12" db="EMBL/GenBank/DDBJ databases">
        <title>Taurinivorans muris gen. nov., sp. nov., fundamental and realized metabolic niche of a ubiquitous sulfidogenic bacterium in the murine intestine.</title>
        <authorList>
            <person name="Ye H."/>
            <person name="Hanson B.T."/>
            <person name="Loy A."/>
        </authorList>
    </citation>
    <scope>NUCLEOTIDE SEQUENCE</scope>
    <source>
        <strain evidence="1">LT0009</strain>
    </source>
</reference>
<protein>
    <recommendedName>
        <fullName evidence="3">Ribbon-helix-helix protein CopG domain-containing protein</fullName>
    </recommendedName>
</protein>
<dbReference type="EMBL" id="CP065938">
    <property type="protein sequence ID" value="UWX05496.1"/>
    <property type="molecule type" value="Genomic_DNA"/>
</dbReference>
<accession>A0ABY5Y1V2</accession>
<proteinExistence type="predicted"/>
<dbReference type="InterPro" id="IPR010985">
    <property type="entry name" value="Ribbon_hlx_hlx"/>
</dbReference>
<evidence type="ECO:0000313" key="1">
    <source>
        <dbReference type="EMBL" id="UWX05496.1"/>
    </source>
</evidence>
<sequence>MIRIKIQLPNELYDKIIYFEKEYYTPRFEIIRRALRDYTDNFPFECYEEEEDL</sequence>